<proteinExistence type="predicted"/>
<protein>
    <submittedName>
        <fullName evidence="1">Uncharacterized protein</fullName>
    </submittedName>
</protein>
<sequence length="55" mass="6254">MAQHHKNDANSLRCMFVYLSSVCSGEFPLLERNIISQVEHTFSSLEMFSLCAPSF</sequence>
<name>A0A0B7BYR5_9EUPU</name>
<feature type="non-terminal residue" evidence="1">
    <location>
        <position position="55"/>
    </location>
</feature>
<dbReference type="AlphaFoldDB" id="A0A0B7BYR5"/>
<reference evidence="1" key="1">
    <citation type="submission" date="2014-12" db="EMBL/GenBank/DDBJ databases">
        <title>Insight into the proteome of Arion vulgaris.</title>
        <authorList>
            <person name="Aradska J."/>
            <person name="Bulat T."/>
            <person name="Smidak R."/>
            <person name="Sarate P."/>
            <person name="Gangsoo J."/>
            <person name="Sialana F."/>
            <person name="Bilban M."/>
            <person name="Lubec G."/>
        </authorList>
    </citation>
    <scope>NUCLEOTIDE SEQUENCE</scope>
    <source>
        <tissue evidence="1">Skin</tissue>
    </source>
</reference>
<dbReference type="EMBL" id="HACG01050621">
    <property type="protein sequence ID" value="CEK97486.1"/>
    <property type="molecule type" value="Transcribed_RNA"/>
</dbReference>
<accession>A0A0B7BYR5</accession>
<gene>
    <name evidence="1" type="primary">ORF215938</name>
</gene>
<evidence type="ECO:0000313" key="1">
    <source>
        <dbReference type="EMBL" id="CEK97486.1"/>
    </source>
</evidence>
<organism evidence="1">
    <name type="scientific">Arion vulgaris</name>
    <dbReference type="NCBI Taxonomy" id="1028688"/>
    <lineage>
        <taxon>Eukaryota</taxon>
        <taxon>Metazoa</taxon>
        <taxon>Spiralia</taxon>
        <taxon>Lophotrochozoa</taxon>
        <taxon>Mollusca</taxon>
        <taxon>Gastropoda</taxon>
        <taxon>Heterobranchia</taxon>
        <taxon>Euthyneura</taxon>
        <taxon>Panpulmonata</taxon>
        <taxon>Eupulmonata</taxon>
        <taxon>Stylommatophora</taxon>
        <taxon>Helicina</taxon>
        <taxon>Arionoidea</taxon>
        <taxon>Arionidae</taxon>
        <taxon>Arion</taxon>
    </lineage>
</organism>